<dbReference type="EMBL" id="GBRH01202494">
    <property type="protein sequence ID" value="JAD95401.1"/>
    <property type="molecule type" value="Transcribed_RNA"/>
</dbReference>
<name>A0A0A9E5P4_ARUDO</name>
<evidence type="ECO:0000313" key="1">
    <source>
        <dbReference type="EMBL" id="JAD95401.1"/>
    </source>
</evidence>
<dbReference type="AlphaFoldDB" id="A0A0A9E5P4"/>
<reference evidence="1" key="2">
    <citation type="journal article" date="2015" name="Data Brief">
        <title>Shoot transcriptome of the giant reed, Arundo donax.</title>
        <authorList>
            <person name="Barrero R.A."/>
            <person name="Guerrero F.D."/>
            <person name="Moolhuijzen P."/>
            <person name="Goolsby J.A."/>
            <person name="Tidwell J."/>
            <person name="Bellgard S.E."/>
            <person name="Bellgard M.I."/>
        </authorList>
    </citation>
    <scope>NUCLEOTIDE SEQUENCE</scope>
    <source>
        <tissue evidence="1">Shoot tissue taken approximately 20 cm above the soil surface</tissue>
    </source>
</reference>
<protein>
    <submittedName>
        <fullName evidence="1">Uncharacterized protein</fullName>
    </submittedName>
</protein>
<sequence>MVLLRKNSKCHKFQSCYTLQHLLSVMLNYHNSSASVQCQ</sequence>
<organism evidence="1">
    <name type="scientific">Arundo donax</name>
    <name type="common">Giant reed</name>
    <name type="synonym">Donax arundinaceus</name>
    <dbReference type="NCBI Taxonomy" id="35708"/>
    <lineage>
        <taxon>Eukaryota</taxon>
        <taxon>Viridiplantae</taxon>
        <taxon>Streptophyta</taxon>
        <taxon>Embryophyta</taxon>
        <taxon>Tracheophyta</taxon>
        <taxon>Spermatophyta</taxon>
        <taxon>Magnoliopsida</taxon>
        <taxon>Liliopsida</taxon>
        <taxon>Poales</taxon>
        <taxon>Poaceae</taxon>
        <taxon>PACMAD clade</taxon>
        <taxon>Arundinoideae</taxon>
        <taxon>Arundineae</taxon>
        <taxon>Arundo</taxon>
    </lineage>
</organism>
<proteinExistence type="predicted"/>
<accession>A0A0A9E5P4</accession>
<reference evidence="1" key="1">
    <citation type="submission" date="2014-09" db="EMBL/GenBank/DDBJ databases">
        <authorList>
            <person name="Magalhaes I.L.F."/>
            <person name="Oliveira U."/>
            <person name="Santos F.R."/>
            <person name="Vidigal T.H.D.A."/>
            <person name="Brescovit A.D."/>
            <person name="Santos A.J."/>
        </authorList>
    </citation>
    <scope>NUCLEOTIDE SEQUENCE</scope>
    <source>
        <tissue evidence="1">Shoot tissue taken approximately 20 cm above the soil surface</tissue>
    </source>
</reference>